<sequence>MSSSTSTLKFTLLPILLAVNFALTACQNSSSPADTEVKERTDVTTDASNSVVSEDANPMSTATADASMTPEQQMIDNLSKYRWSLVTANDGTNQPLTSLTTIKDQVTLNFNKNQGQATISYSVGCNTMSAAYQLQGSQLSTEDSMSTKMSCGDLNAAENRLNDLMEGDSQLDLVDGDTPMLTQVTSDSITLVWQGRMTAQAKYNSKGETVFWAVDSATKPCVNNSAQACLQVKSVTYDEQGVKTSESAWTEFAGDIDGYQHDGNHNEVLRLQRYKLDGKKDSADVTDEDHAYVLDTIIETTATK</sequence>
<protein>
    <submittedName>
        <fullName evidence="5">DUF4377 domain-containing protein</fullName>
    </submittedName>
</protein>
<dbReference type="InterPro" id="IPR025485">
    <property type="entry name" value="DUF4377"/>
</dbReference>
<dbReference type="PANTHER" id="PTHR35535:SF1">
    <property type="entry name" value="HEAT SHOCK PROTEIN HSLJ"/>
    <property type="match status" value="1"/>
</dbReference>
<dbReference type="Pfam" id="PF03724">
    <property type="entry name" value="META"/>
    <property type="match status" value="1"/>
</dbReference>
<evidence type="ECO:0000259" key="4">
    <source>
        <dbReference type="Pfam" id="PF14302"/>
    </source>
</evidence>
<feature type="region of interest" description="Disordered" evidence="1">
    <location>
        <begin position="29"/>
        <end position="67"/>
    </location>
</feature>
<evidence type="ECO:0000313" key="6">
    <source>
        <dbReference type="Proteomes" id="UP000321903"/>
    </source>
</evidence>
<feature type="compositionally biased region" description="Polar residues" evidence="1">
    <location>
        <begin position="44"/>
        <end position="67"/>
    </location>
</feature>
<gene>
    <name evidence="5" type="ORF">ES754_00570</name>
</gene>
<accession>A0A5C7A369</accession>
<evidence type="ECO:0000256" key="1">
    <source>
        <dbReference type="SAM" id="MobiDB-lite"/>
    </source>
</evidence>
<evidence type="ECO:0000313" key="5">
    <source>
        <dbReference type="EMBL" id="TXD97518.1"/>
    </source>
</evidence>
<dbReference type="EMBL" id="VORZ01000001">
    <property type="protein sequence ID" value="TXD97518.1"/>
    <property type="molecule type" value="Genomic_DNA"/>
</dbReference>
<feature type="domain" description="DUF306" evidence="3">
    <location>
        <begin position="78"/>
        <end position="182"/>
    </location>
</feature>
<dbReference type="RefSeq" id="WP_147221093.1">
    <property type="nucleotide sequence ID" value="NZ_CAJGYY010000001.1"/>
</dbReference>
<dbReference type="InterPro" id="IPR038670">
    <property type="entry name" value="HslJ-like_sf"/>
</dbReference>
<evidence type="ECO:0000259" key="3">
    <source>
        <dbReference type="Pfam" id="PF03724"/>
    </source>
</evidence>
<organism evidence="5 6">
    <name type="scientific">Psychrobacter frigidicola</name>
    <dbReference type="NCBI Taxonomy" id="45611"/>
    <lineage>
        <taxon>Bacteria</taxon>
        <taxon>Pseudomonadati</taxon>
        <taxon>Pseudomonadota</taxon>
        <taxon>Gammaproteobacteria</taxon>
        <taxon>Moraxellales</taxon>
        <taxon>Moraxellaceae</taxon>
        <taxon>Psychrobacter</taxon>
    </lineage>
</organism>
<proteinExistence type="predicted"/>
<dbReference type="OrthoDB" id="7871744at2"/>
<evidence type="ECO:0000256" key="2">
    <source>
        <dbReference type="SAM" id="SignalP"/>
    </source>
</evidence>
<dbReference type="InterPro" id="IPR053147">
    <property type="entry name" value="Hsp_HslJ-like"/>
</dbReference>
<dbReference type="AlphaFoldDB" id="A0A5C7A369"/>
<comment type="caution">
    <text evidence="5">The sequence shown here is derived from an EMBL/GenBank/DDBJ whole genome shotgun (WGS) entry which is preliminary data.</text>
</comment>
<name>A0A5C7A369_9GAMM</name>
<feature type="signal peptide" evidence="2">
    <location>
        <begin position="1"/>
        <end position="24"/>
    </location>
</feature>
<dbReference type="Pfam" id="PF14302">
    <property type="entry name" value="DUF4377"/>
    <property type="match status" value="1"/>
</dbReference>
<keyword evidence="2" id="KW-0732">Signal</keyword>
<dbReference type="PANTHER" id="PTHR35535">
    <property type="entry name" value="HEAT SHOCK PROTEIN HSLJ"/>
    <property type="match status" value="1"/>
</dbReference>
<dbReference type="InterPro" id="IPR005184">
    <property type="entry name" value="DUF306_Meta_HslJ"/>
</dbReference>
<keyword evidence="6" id="KW-1185">Reference proteome</keyword>
<feature type="chain" id="PRO_5023057292" evidence="2">
    <location>
        <begin position="25"/>
        <end position="304"/>
    </location>
</feature>
<reference evidence="5 6" key="1">
    <citation type="submission" date="2019-08" db="EMBL/GenBank/DDBJ databases">
        <title>Genome sequence of Psychrobacter frigidicola ACAM304 (type strain).</title>
        <authorList>
            <person name="Bowman J.P."/>
        </authorList>
    </citation>
    <scope>NUCLEOTIDE SEQUENCE [LARGE SCALE GENOMIC DNA]</scope>
    <source>
        <strain evidence="5 6">ACAM 304</strain>
    </source>
</reference>
<feature type="domain" description="DUF4377" evidence="4">
    <location>
        <begin position="214"/>
        <end position="299"/>
    </location>
</feature>
<dbReference type="Gene3D" id="2.40.128.270">
    <property type="match status" value="1"/>
</dbReference>
<dbReference type="Proteomes" id="UP000321903">
    <property type="component" value="Unassembled WGS sequence"/>
</dbReference>